<comment type="caution">
    <text evidence="1">The sequence shown here is derived from an EMBL/GenBank/DDBJ whole genome shotgun (WGS) entry which is preliminary data.</text>
</comment>
<evidence type="ECO:0000313" key="2">
    <source>
        <dbReference type="Proteomes" id="UP001148737"/>
    </source>
</evidence>
<accession>A0ACC1QJV8</accession>
<protein>
    <submittedName>
        <fullName evidence="1">Uncharacterized protein</fullName>
    </submittedName>
</protein>
<reference evidence="1" key="1">
    <citation type="submission" date="2022-07" db="EMBL/GenBank/DDBJ databases">
        <title>Genome Sequence of Lecanicillium saksenae.</title>
        <authorList>
            <person name="Buettner E."/>
        </authorList>
    </citation>
    <scope>NUCLEOTIDE SEQUENCE</scope>
    <source>
        <strain evidence="1">VT-O1</strain>
    </source>
</reference>
<keyword evidence="2" id="KW-1185">Reference proteome</keyword>
<sequence>MAMNGMLSVSYPPVYQSFTKNFAFSVGMVPWAGMLSAIDSFRVKTGGNLTDDNVEYIANVTAGQGGMLHFKRAASAVGAIVLRDIETSVNGTDDAHPTTTFQQKVSGIEAFARKVSVPKSDIFMTALLVVAIVIAAIVLAILLVKVILEAWSIWGTFPESLKGFRKHYWGSIARTITNLILLLYGVWVLYCIFQFSRADSSWAAKTLAGVTLALFTGILAFFTWKIYSTVQKLKAAEGDANGLYKDKEIWMKYSLFYDAYRKNYWWLFVPAIIYMFAKGACIAAGDGHGMQQTVAQLVIEGCMLILLLWSRPYERRTGNVLNIIIQTIRVISVACILVFVEEFGIAQTTKTVTGVVLIVVQSTLTGVLAILVAWNAINVCITANPHRARRKEMEKRNRELDTLTPLDAHNSLLIRPGSGKSFYSASTVEMEKKEAYAHTETPNPYSYYRQTDDHDHSHVHRDPYRDEPSRDLTHGEPRAGHTRQPTLPDLENGSYRGVPPTNQGYNRW</sequence>
<evidence type="ECO:0000313" key="1">
    <source>
        <dbReference type="EMBL" id="KAJ3479504.1"/>
    </source>
</evidence>
<name>A0ACC1QJV8_9HYPO</name>
<dbReference type="EMBL" id="JANAKD010001435">
    <property type="protein sequence ID" value="KAJ3479504.1"/>
    <property type="molecule type" value="Genomic_DNA"/>
</dbReference>
<organism evidence="1 2">
    <name type="scientific">Lecanicillium saksenae</name>
    <dbReference type="NCBI Taxonomy" id="468837"/>
    <lineage>
        <taxon>Eukaryota</taxon>
        <taxon>Fungi</taxon>
        <taxon>Dikarya</taxon>
        <taxon>Ascomycota</taxon>
        <taxon>Pezizomycotina</taxon>
        <taxon>Sordariomycetes</taxon>
        <taxon>Hypocreomycetidae</taxon>
        <taxon>Hypocreales</taxon>
        <taxon>Cordycipitaceae</taxon>
        <taxon>Lecanicillium</taxon>
    </lineage>
</organism>
<proteinExistence type="predicted"/>
<gene>
    <name evidence="1" type="ORF">NLG97_g8304</name>
</gene>
<dbReference type="Proteomes" id="UP001148737">
    <property type="component" value="Unassembled WGS sequence"/>
</dbReference>